<feature type="transmembrane region" description="Helical" evidence="5">
    <location>
        <begin position="57"/>
        <end position="79"/>
    </location>
</feature>
<dbReference type="InterPro" id="IPR036259">
    <property type="entry name" value="MFS_trans_sf"/>
</dbReference>
<dbReference type="Gene3D" id="1.20.1250.20">
    <property type="entry name" value="MFS general substrate transporter like domains"/>
    <property type="match status" value="2"/>
</dbReference>
<feature type="transmembrane region" description="Helical" evidence="5">
    <location>
        <begin position="146"/>
        <end position="170"/>
    </location>
</feature>
<dbReference type="InterPro" id="IPR020846">
    <property type="entry name" value="MFS_dom"/>
</dbReference>
<keyword evidence="4 5" id="KW-0472">Membrane</keyword>
<feature type="domain" description="Major facilitator superfamily (MFS) profile" evidence="6">
    <location>
        <begin position="23"/>
        <end position="465"/>
    </location>
</feature>
<dbReference type="Proteomes" id="UP001262410">
    <property type="component" value="Unassembled WGS sequence"/>
</dbReference>
<dbReference type="PROSITE" id="PS50850">
    <property type="entry name" value="MFS"/>
    <property type="match status" value="1"/>
</dbReference>
<feature type="transmembrane region" description="Helical" evidence="5">
    <location>
        <begin position="361"/>
        <end position="382"/>
    </location>
</feature>
<organism evidence="7 8">
    <name type="scientific">Inquilinus ginsengisoli</name>
    <dbReference type="NCBI Taxonomy" id="363840"/>
    <lineage>
        <taxon>Bacteria</taxon>
        <taxon>Pseudomonadati</taxon>
        <taxon>Pseudomonadota</taxon>
        <taxon>Alphaproteobacteria</taxon>
        <taxon>Rhodospirillales</taxon>
        <taxon>Rhodospirillaceae</taxon>
        <taxon>Inquilinus</taxon>
    </lineage>
</organism>
<feature type="transmembrane region" description="Helical" evidence="5">
    <location>
        <begin position="120"/>
        <end position="139"/>
    </location>
</feature>
<feature type="transmembrane region" description="Helical" evidence="5">
    <location>
        <begin position="307"/>
        <end position="330"/>
    </location>
</feature>
<reference evidence="7 8" key="1">
    <citation type="submission" date="2023-07" db="EMBL/GenBank/DDBJ databases">
        <title>Sorghum-associated microbial communities from plants grown in Nebraska, USA.</title>
        <authorList>
            <person name="Schachtman D."/>
        </authorList>
    </citation>
    <scope>NUCLEOTIDE SEQUENCE [LARGE SCALE GENOMIC DNA]</scope>
    <source>
        <strain evidence="7 8">584</strain>
    </source>
</reference>
<dbReference type="InterPro" id="IPR011701">
    <property type="entry name" value="MFS"/>
</dbReference>
<dbReference type="PANTHER" id="PTHR23501">
    <property type="entry name" value="MAJOR FACILITATOR SUPERFAMILY"/>
    <property type="match status" value="1"/>
</dbReference>
<dbReference type="PANTHER" id="PTHR23501:SF154">
    <property type="entry name" value="MULTIDRUG-EFFLUX TRANSPORTER RV1634-RELATED"/>
    <property type="match status" value="1"/>
</dbReference>
<feature type="transmembrane region" description="Helical" evidence="5">
    <location>
        <begin position="232"/>
        <end position="252"/>
    </location>
</feature>
<feature type="transmembrane region" description="Helical" evidence="5">
    <location>
        <begin position="403"/>
        <end position="426"/>
    </location>
</feature>
<feature type="transmembrane region" description="Helical" evidence="5">
    <location>
        <begin position="438"/>
        <end position="458"/>
    </location>
</feature>
<proteinExistence type="predicted"/>
<dbReference type="EMBL" id="JAVDPW010000002">
    <property type="protein sequence ID" value="MDR6288705.1"/>
    <property type="molecule type" value="Genomic_DNA"/>
</dbReference>
<evidence type="ECO:0000256" key="1">
    <source>
        <dbReference type="ARBA" id="ARBA00004141"/>
    </source>
</evidence>
<keyword evidence="8" id="KW-1185">Reference proteome</keyword>
<evidence type="ECO:0000256" key="5">
    <source>
        <dbReference type="SAM" id="Phobius"/>
    </source>
</evidence>
<feature type="transmembrane region" description="Helical" evidence="5">
    <location>
        <begin position="176"/>
        <end position="196"/>
    </location>
</feature>
<gene>
    <name evidence="7" type="ORF">E9232_001212</name>
</gene>
<evidence type="ECO:0000256" key="2">
    <source>
        <dbReference type="ARBA" id="ARBA00022692"/>
    </source>
</evidence>
<evidence type="ECO:0000256" key="3">
    <source>
        <dbReference type="ARBA" id="ARBA00022989"/>
    </source>
</evidence>
<feature type="transmembrane region" description="Helical" evidence="5">
    <location>
        <begin position="208"/>
        <end position="226"/>
    </location>
</feature>
<accession>A0ABU1JMB6</accession>
<name>A0ABU1JMB6_9PROT</name>
<keyword evidence="3 5" id="KW-1133">Transmembrane helix</keyword>
<sequence>MVQASAQPAAGWADLLAEGRLPQFAMVCLGIWLNAADSLVTATIMPSVGADLGGYAYFSWATAGFLMGAILAGASAGRLAERFGLRWASAIGGLAFALGCVLSAAAPTIGVFLGGRLLQGIGSGWVAGFSMVAIAVLFPERHLARMFAVASGIWGIATILGPLVGGLFAQAGDWRAVFWLFTAQALVFAAASPWLLKGTVRSGGQPGVPWPQIGGLVLGVGAIAMADVIPSPAAALALVAAGLGILVLVMRIDARAATRLLPRQAGNLRTVCGTAYAALFALMATSMGLNVYGPAILQTLHGLSPLWAGYVVAGMALSWTLAAFVVAGATGAGELRWLLRGAVCILAGAVLLVLVMRDASLAWIVAASLLMGAGFGFSSSLLNRRLIGTLADDDRAIGSSALIAVRQTGGAVGAAIAGATANLVGFGAGLTVETARAAALWVFVTALPLAVFGAWAAWRLTVAASRPSSP</sequence>
<evidence type="ECO:0000313" key="7">
    <source>
        <dbReference type="EMBL" id="MDR6288705.1"/>
    </source>
</evidence>
<evidence type="ECO:0000259" key="6">
    <source>
        <dbReference type="PROSITE" id="PS50850"/>
    </source>
</evidence>
<dbReference type="RefSeq" id="WP_309792725.1">
    <property type="nucleotide sequence ID" value="NZ_JAVDPW010000002.1"/>
</dbReference>
<feature type="transmembrane region" description="Helical" evidence="5">
    <location>
        <begin position="91"/>
        <end position="114"/>
    </location>
</feature>
<dbReference type="SUPFAM" id="SSF103473">
    <property type="entry name" value="MFS general substrate transporter"/>
    <property type="match status" value="1"/>
</dbReference>
<feature type="transmembrane region" description="Helical" evidence="5">
    <location>
        <begin position="273"/>
        <end position="295"/>
    </location>
</feature>
<feature type="transmembrane region" description="Helical" evidence="5">
    <location>
        <begin position="337"/>
        <end position="355"/>
    </location>
</feature>
<evidence type="ECO:0000313" key="8">
    <source>
        <dbReference type="Proteomes" id="UP001262410"/>
    </source>
</evidence>
<comment type="caution">
    <text evidence="7">The sequence shown here is derived from an EMBL/GenBank/DDBJ whole genome shotgun (WGS) entry which is preliminary data.</text>
</comment>
<comment type="subcellular location">
    <subcellularLocation>
        <location evidence="1">Membrane</location>
        <topology evidence="1">Multi-pass membrane protein</topology>
    </subcellularLocation>
</comment>
<dbReference type="Pfam" id="PF07690">
    <property type="entry name" value="MFS_1"/>
    <property type="match status" value="1"/>
</dbReference>
<keyword evidence="2 5" id="KW-0812">Transmembrane</keyword>
<evidence type="ECO:0000256" key="4">
    <source>
        <dbReference type="ARBA" id="ARBA00023136"/>
    </source>
</evidence>
<protein>
    <submittedName>
        <fullName evidence="7">MFS family permease</fullName>
    </submittedName>
</protein>